<protein>
    <submittedName>
        <fullName evidence="2">Uncharacterized protein LOC109985990</fullName>
    </submittedName>
</protein>
<gene>
    <name evidence="2" type="ORF">XNOV1_A016877</name>
</gene>
<feature type="region of interest" description="Disordered" evidence="1">
    <location>
        <begin position="1"/>
        <end position="122"/>
    </location>
</feature>
<keyword evidence="3" id="KW-1185">Reference proteome</keyword>
<feature type="compositionally biased region" description="Acidic residues" evidence="1">
    <location>
        <begin position="11"/>
        <end position="21"/>
    </location>
</feature>
<sequence>MRSQAGREAAVEEEEVEEEVEEGVKELLLQQRPGAPHGETRELSSSNGETKAAKEEHGGILVDPAASAVGASRCAHEKRKKEGTPQFGCFHRGAHRVKRRHTQRDRPSFSKKDRKTDRTPRYPSAVTRSWFWWFKGQSEIPP</sequence>
<evidence type="ECO:0000313" key="2">
    <source>
        <dbReference type="EMBL" id="CAJ1055977.1"/>
    </source>
</evidence>
<accession>A0AAV1F433</accession>
<evidence type="ECO:0000313" key="3">
    <source>
        <dbReference type="Proteomes" id="UP001178508"/>
    </source>
</evidence>
<dbReference type="Proteomes" id="UP001178508">
    <property type="component" value="Chromosome 5"/>
</dbReference>
<name>A0AAV1F433_XYRNO</name>
<feature type="compositionally biased region" description="Basic residues" evidence="1">
    <location>
        <begin position="92"/>
        <end position="103"/>
    </location>
</feature>
<feature type="compositionally biased region" description="Basic and acidic residues" evidence="1">
    <location>
        <begin position="104"/>
        <end position="120"/>
    </location>
</feature>
<reference evidence="2" key="1">
    <citation type="submission" date="2023-08" db="EMBL/GenBank/DDBJ databases">
        <authorList>
            <person name="Alioto T."/>
            <person name="Alioto T."/>
            <person name="Gomez Garrido J."/>
        </authorList>
    </citation>
    <scope>NUCLEOTIDE SEQUENCE</scope>
</reference>
<dbReference type="AlphaFoldDB" id="A0AAV1F433"/>
<dbReference type="EMBL" id="OY660868">
    <property type="protein sequence ID" value="CAJ1055977.1"/>
    <property type="molecule type" value="Genomic_DNA"/>
</dbReference>
<organism evidence="2 3">
    <name type="scientific">Xyrichtys novacula</name>
    <name type="common">Pearly razorfish</name>
    <name type="synonym">Hemipteronotus novacula</name>
    <dbReference type="NCBI Taxonomy" id="13765"/>
    <lineage>
        <taxon>Eukaryota</taxon>
        <taxon>Metazoa</taxon>
        <taxon>Chordata</taxon>
        <taxon>Craniata</taxon>
        <taxon>Vertebrata</taxon>
        <taxon>Euteleostomi</taxon>
        <taxon>Actinopterygii</taxon>
        <taxon>Neopterygii</taxon>
        <taxon>Teleostei</taxon>
        <taxon>Neoteleostei</taxon>
        <taxon>Acanthomorphata</taxon>
        <taxon>Eupercaria</taxon>
        <taxon>Labriformes</taxon>
        <taxon>Labridae</taxon>
        <taxon>Xyrichtys</taxon>
    </lineage>
</organism>
<evidence type="ECO:0000256" key="1">
    <source>
        <dbReference type="SAM" id="MobiDB-lite"/>
    </source>
</evidence>
<proteinExistence type="predicted"/>